<dbReference type="GO" id="GO:0008270">
    <property type="term" value="F:zinc ion binding"/>
    <property type="evidence" value="ECO:0007669"/>
    <property type="project" value="InterPro"/>
</dbReference>
<dbReference type="Gene3D" id="4.10.240.10">
    <property type="entry name" value="Zn(2)-C6 fungal-type DNA-binding domain"/>
    <property type="match status" value="1"/>
</dbReference>
<dbReference type="EMBL" id="JAGMWT010000018">
    <property type="protein sequence ID" value="KAH7113735.1"/>
    <property type="molecule type" value="Genomic_DNA"/>
</dbReference>
<accession>A0A9P9IBR6</accession>
<organism evidence="3 4">
    <name type="scientific">Dendryphion nanum</name>
    <dbReference type="NCBI Taxonomy" id="256645"/>
    <lineage>
        <taxon>Eukaryota</taxon>
        <taxon>Fungi</taxon>
        <taxon>Dikarya</taxon>
        <taxon>Ascomycota</taxon>
        <taxon>Pezizomycotina</taxon>
        <taxon>Dothideomycetes</taxon>
        <taxon>Pleosporomycetidae</taxon>
        <taxon>Pleosporales</taxon>
        <taxon>Torulaceae</taxon>
        <taxon>Dendryphion</taxon>
    </lineage>
</organism>
<dbReference type="GO" id="GO:0000981">
    <property type="term" value="F:DNA-binding transcription factor activity, RNA polymerase II-specific"/>
    <property type="evidence" value="ECO:0007669"/>
    <property type="project" value="InterPro"/>
</dbReference>
<evidence type="ECO:0000256" key="1">
    <source>
        <dbReference type="ARBA" id="ARBA00023242"/>
    </source>
</evidence>
<dbReference type="Proteomes" id="UP000700596">
    <property type="component" value="Unassembled WGS sequence"/>
</dbReference>
<dbReference type="PANTHER" id="PTHR38791">
    <property type="entry name" value="ZN(II)2CYS6 TRANSCRIPTION FACTOR (EUROFUNG)-RELATED-RELATED"/>
    <property type="match status" value="1"/>
</dbReference>
<gene>
    <name evidence="3" type="ORF">B0J11DRAFT_138971</name>
</gene>
<sequence>MVYRGKPSPACGECRKRRNRCDRSVPECGQCRKANRNCPGYRNAIDLMFFDESDEVTRRNQQGSSPSAHIETVPSLSPKFVNDIESNAALATAIQPLHLSHSLDDLAFQFFMNTYVCKNIMNTQFDYFPELFAGKEYTYQDINACIQAIGLVGYARATSNPSLIEPAIRRYLFALNEVNKNLSSEYPGNRDATVLTTLLLAMFEVMIRPGEIGLQNLTKHLNGAMSLIKLRLEHGNETELGYKIHKSMYQAVVMNCWIQNLESPLELQLLNESIDNDSAHFNFLRLIHSMVNFRNALKSERVVSPSALIERALAKDTEFKHFTDALPDEGRFRIMHIPTGDNLTFEGLYHVYQKHSTAHQWNLIRICRIRFHLLVIEQTQTVHSNGYLPTEAVIQIEESKHTVYTLAREICATVPQLAGYLDKIMATNLPSGRRSEAKLQSNIRPSNTARAEINPSITPFNLTGYETMDISFPTRTEAHPSLSDPNPPSMCQLLYQLHTLTSTSILPTQMKRWLHNRIEIVEKDTDPEDIQLLNHALANMSSGSLPFFVNV</sequence>
<dbReference type="CDD" id="cd00067">
    <property type="entry name" value="GAL4"/>
    <property type="match status" value="1"/>
</dbReference>
<dbReference type="AlphaFoldDB" id="A0A9P9IBR6"/>
<proteinExistence type="predicted"/>
<keyword evidence="1" id="KW-0539">Nucleus</keyword>
<evidence type="ECO:0000313" key="4">
    <source>
        <dbReference type="Proteomes" id="UP000700596"/>
    </source>
</evidence>
<reference evidence="3" key="1">
    <citation type="journal article" date="2021" name="Nat. Commun.">
        <title>Genetic determinants of endophytism in the Arabidopsis root mycobiome.</title>
        <authorList>
            <person name="Mesny F."/>
            <person name="Miyauchi S."/>
            <person name="Thiergart T."/>
            <person name="Pickel B."/>
            <person name="Atanasova L."/>
            <person name="Karlsson M."/>
            <person name="Huettel B."/>
            <person name="Barry K.W."/>
            <person name="Haridas S."/>
            <person name="Chen C."/>
            <person name="Bauer D."/>
            <person name="Andreopoulos W."/>
            <person name="Pangilinan J."/>
            <person name="LaButti K."/>
            <person name="Riley R."/>
            <person name="Lipzen A."/>
            <person name="Clum A."/>
            <person name="Drula E."/>
            <person name="Henrissat B."/>
            <person name="Kohler A."/>
            <person name="Grigoriev I.V."/>
            <person name="Martin F.M."/>
            <person name="Hacquard S."/>
        </authorList>
    </citation>
    <scope>NUCLEOTIDE SEQUENCE</scope>
    <source>
        <strain evidence="3">MPI-CAGE-CH-0243</strain>
    </source>
</reference>
<dbReference type="InterPro" id="IPR053175">
    <property type="entry name" value="DHMBA_Reg_Transcription_Factor"/>
</dbReference>
<dbReference type="SMART" id="SM00066">
    <property type="entry name" value="GAL4"/>
    <property type="match status" value="1"/>
</dbReference>
<feature type="domain" description="Zn(2)-C6 fungal-type" evidence="2">
    <location>
        <begin position="10"/>
        <end position="38"/>
    </location>
</feature>
<dbReference type="OrthoDB" id="4220372at2759"/>
<name>A0A9P9IBR6_9PLEO</name>
<keyword evidence="4" id="KW-1185">Reference proteome</keyword>
<dbReference type="PANTHER" id="PTHR38791:SF1">
    <property type="entry name" value="TRANSCRIPTION FACTOR, PUTATIVE-RELATED"/>
    <property type="match status" value="1"/>
</dbReference>
<evidence type="ECO:0000259" key="2">
    <source>
        <dbReference type="PROSITE" id="PS50048"/>
    </source>
</evidence>
<dbReference type="InterPro" id="IPR036864">
    <property type="entry name" value="Zn2-C6_fun-type_DNA-bd_sf"/>
</dbReference>
<dbReference type="PROSITE" id="PS50048">
    <property type="entry name" value="ZN2_CY6_FUNGAL_2"/>
    <property type="match status" value="1"/>
</dbReference>
<dbReference type="PROSITE" id="PS00463">
    <property type="entry name" value="ZN2_CY6_FUNGAL_1"/>
    <property type="match status" value="1"/>
</dbReference>
<dbReference type="Pfam" id="PF00172">
    <property type="entry name" value="Zn_clus"/>
    <property type="match status" value="1"/>
</dbReference>
<dbReference type="SUPFAM" id="SSF57701">
    <property type="entry name" value="Zn2/Cys6 DNA-binding domain"/>
    <property type="match status" value="1"/>
</dbReference>
<protein>
    <recommendedName>
        <fullName evidence="2">Zn(2)-C6 fungal-type domain-containing protein</fullName>
    </recommendedName>
</protein>
<dbReference type="InterPro" id="IPR001138">
    <property type="entry name" value="Zn2Cys6_DnaBD"/>
</dbReference>
<evidence type="ECO:0000313" key="3">
    <source>
        <dbReference type="EMBL" id="KAH7113735.1"/>
    </source>
</evidence>
<comment type="caution">
    <text evidence="3">The sequence shown here is derived from an EMBL/GenBank/DDBJ whole genome shotgun (WGS) entry which is preliminary data.</text>
</comment>